<feature type="compositionally biased region" description="Polar residues" evidence="4">
    <location>
        <begin position="346"/>
        <end position="371"/>
    </location>
</feature>
<evidence type="ECO:0000256" key="4">
    <source>
        <dbReference type="SAM" id="MobiDB-lite"/>
    </source>
</evidence>
<feature type="domain" description="PH" evidence="5">
    <location>
        <begin position="123"/>
        <end position="222"/>
    </location>
</feature>
<dbReference type="EnsemblMetazoa" id="XM_038197335.1">
    <property type="protein sequence ID" value="XP_038053263.1"/>
    <property type="gene ID" value="LOC119725768"/>
</dbReference>
<dbReference type="Gene3D" id="1.10.472.80">
    <property type="entry name" value="Ypt/Rab-GAP domain of gyp1p, domain 3"/>
    <property type="match status" value="1"/>
</dbReference>
<feature type="region of interest" description="Disordered" evidence="4">
    <location>
        <begin position="224"/>
        <end position="278"/>
    </location>
</feature>
<dbReference type="Gene3D" id="2.30.29.30">
    <property type="entry name" value="Pleckstrin-homology domain (PH domain)/Phosphotyrosine-binding domain (PTB)"/>
    <property type="match status" value="1"/>
</dbReference>
<evidence type="ECO:0000256" key="1">
    <source>
        <dbReference type="ARBA" id="ARBA00022468"/>
    </source>
</evidence>
<accession>A0A913ZN93</accession>
<dbReference type="Pfam" id="PF00566">
    <property type="entry name" value="RabGAP-TBC"/>
    <property type="match status" value="1"/>
</dbReference>
<evidence type="ECO:0008006" key="9">
    <source>
        <dbReference type="Google" id="ProtNLM"/>
    </source>
</evidence>
<dbReference type="SMART" id="SM00164">
    <property type="entry name" value="TBC"/>
    <property type="match status" value="1"/>
</dbReference>
<evidence type="ECO:0000313" key="8">
    <source>
        <dbReference type="Proteomes" id="UP000887568"/>
    </source>
</evidence>
<keyword evidence="2 3" id="KW-0175">Coiled coil</keyword>
<dbReference type="GO" id="GO:0005829">
    <property type="term" value="C:cytosol"/>
    <property type="evidence" value="ECO:0007669"/>
    <property type="project" value="UniProtKB-ARBA"/>
</dbReference>
<dbReference type="RefSeq" id="XP_038053263.1">
    <property type="nucleotide sequence ID" value="XM_038197335.1"/>
</dbReference>
<dbReference type="GO" id="GO:0031410">
    <property type="term" value="C:cytoplasmic vesicle"/>
    <property type="evidence" value="ECO:0007669"/>
    <property type="project" value="UniProtKB-ARBA"/>
</dbReference>
<dbReference type="FunFam" id="1.10.472.80:FF:000018">
    <property type="entry name" value="TBC1 domain family member 2B"/>
    <property type="match status" value="1"/>
</dbReference>
<dbReference type="SUPFAM" id="SSF50729">
    <property type="entry name" value="PH domain-like"/>
    <property type="match status" value="1"/>
</dbReference>
<proteinExistence type="predicted"/>
<reference evidence="7" key="1">
    <citation type="submission" date="2022-11" db="UniProtKB">
        <authorList>
            <consortium name="EnsemblMetazoa"/>
        </authorList>
    </citation>
    <scope>IDENTIFICATION</scope>
</reference>
<feature type="coiled-coil region" evidence="3">
    <location>
        <begin position="476"/>
        <end position="517"/>
    </location>
</feature>
<feature type="region of interest" description="Disordered" evidence="4">
    <location>
        <begin position="1056"/>
        <end position="1081"/>
    </location>
</feature>
<dbReference type="SUPFAM" id="SSF47923">
    <property type="entry name" value="Ypt/Rab-GAP domain of gyp1p"/>
    <property type="match status" value="2"/>
</dbReference>
<dbReference type="InterPro" id="IPR035969">
    <property type="entry name" value="Rab-GAP_TBC_sf"/>
</dbReference>
<dbReference type="InterPro" id="IPR001849">
    <property type="entry name" value="PH_domain"/>
</dbReference>
<feature type="region of interest" description="Disordered" evidence="4">
    <location>
        <begin position="554"/>
        <end position="576"/>
    </location>
</feature>
<dbReference type="Gene3D" id="1.10.10.750">
    <property type="entry name" value="Ypt/Rab-GAP domain of gyp1p, domain 1"/>
    <property type="match status" value="1"/>
</dbReference>
<evidence type="ECO:0000313" key="7">
    <source>
        <dbReference type="EnsemblMetazoa" id="XP_038053263.1"/>
    </source>
</evidence>
<dbReference type="PANTHER" id="PTHR47219:SF20">
    <property type="entry name" value="TBC1 DOMAIN FAMILY MEMBER 2B"/>
    <property type="match status" value="1"/>
</dbReference>
<protein>
    <recommendedName>
        <fullName evidence="9">TBC1 domain family member 2B</fullName>
    </recommendedName>
</protein>
<dbReference type="FunFam" id="1.10.8.270:FF:000014">
    <property type="entry name" value="Putative TBC1 domain family member 2B"/>
    <property type="match status" value="1"/>
</dbReference>
<dbReference type="InterPro" id="IPR050302">
    <property type="entry name" value="Rab_GAP_TBC_domain"/>
</dbReference>
<evidence type="ECO:0000256" key="2">
    <source>
        <dbReference type="ARBA" id="ARBA00023054"/>
    </source>
</evidence>
<keyword evidence="1" id="KW-0343">GTPase activation</keyword>
<dbReference type="OMA" id="YLDVTNW"/>
<feature type="compositionally biased region" description="Acidic residues" evidence="4">
    <location>
        <begin position="1064"/>
        <end position="1073"/>
    </location>
</feature>
<dbReference type="Proteomes" id="UP000887568">
    <property type="component" value="Unplaced"/>
</dbReference>
<evidence type="ECO:0000259" key="5">
    <source>
        <dbReference type="PROSITE" id="PS50003"/>
    </source>
</evidence>
<dbReference type="GO" id="GO:0031267">
    <property type="term" value="F:small GTPase binding"/>
    <property type="evidence" value="ECO:0007669"/>
    <property type="project" value="TreeGrafter"/>
</dbReference>
<organism evidence="7 8">
    <name type="scientific">Patiria miniata</name>
    <name type="common">Bat star</name>
    <name type="synonym">Asterina miniata</name>
    <dbReference type="NCBI Taxonomy" id="46514"/>
    <lineage>
        <taxon>Eukaryota</taxon>
        <taxon>Metazoa</taxon>
        <taxon>Echinodermata</taxon>
        <taxon>Eleutherozoa</taxon>
        <taxon>Asterozoa</taxon>
        <taxon>Asteroidea</taxon>
        <taxon>Valvatacea</taxon>
        <taxon>Valvatida</taxon>
        <taxon>Asterinidae</taxon>
        <taxon>Patiria</taxon>
    </lineage>
</organism>
<feature type="region of interest" description="Disordered" evidence="4">
    <location>
        <begin position="329"/>
        <end position="373"/>
    </location>
</feature>
<feature type="region of interest" description="Disordered" evidence="4">
    <location>
        <begin position="1"/>
        <end position="63"/>
    </location>
</feature>
<dbReference type="CDD" id="cd01265">
    <property type="entry name" value="PH_TBC1D2A"/>
    <property type="match status" value="1"/>
</dbReference>
<dbReference type="Gene3D" id="1.10.8.270">
    <property type="entry name" value="putative rabgap domain of human tbc1 domain family member 14 like domains"/>
    <property type="match status" value="1"/>
</dbReference>
<dbReference type="AlphaFoldDB" id="A0A913ZN93"/>
<feature type="compositionally biased region" description="Polar residues" evidence="4">
    <location>
        <begin position="241"/>
        <end position="255"/>
    </location>
</feature>
<dbReference type="PANTHER" id="PTHR47219">
    <property type="entry name" value="RAB GTPASE-ACTIVATING PROTEIN 1-LIKE"/>
    <property type="match status" value="1"/>
</dbReference>
<name>A0A913ZN93_PATMI</name>
<dbReference type="CTD" id="23102"/>
<dbReference type="GO" id="GO:0005096">
    <property type="term" value="F:GTPase activator activity"/>
    <property type="evidence" value="ECO:0007669"/>
    <property type="project" value="UniProtKB-KW"/>
</dbReference>
<dbReference type="PROSITE" id="PS50003">
    <property type="entry name" value="PH_DOMAIN"/>
    <property type="match status" value="1"/>
</dbReference>
<dbReference type="OrthoDB" id="294251at2759"/>
<dbReference type="InterPro" id="IPR011993">
    <property type="entry name" value="PH-like_dom_sf"/>
</dbReference>
<keyword evidence="8" id="KW-1185">Reference proteome</keyword>
<dbReference type="Pfam" id="PF15413">
    <property type="entry name" value="PH_11"/>
    <property type="match status" value="1"/>
</dbReference>
<sequence length="1081" mass="122121">MESGRKFPGDSAATSEVPTALLISFDDEPPVEGTKGGSMADQQGSVEQKSDPGSGTERSRSATDPMLLALDVVADCPPSRADPAGPADPTGEGRAGATVHGDDTNAALSASQIDSQKRGTMEEVKLCGYLNKMGDKGIIKTYKTRWFVFDRQRCRLYYYRTPHDLLPLGSIDIANATFNFEANDSTSTGQFHISTGGRIYHLQAKDRHTMMFWLQELQERRRAYSHQRTSLQRDKSLGHVSPTSVQPKTGLVSTQKIKDRSGDPFRGLPPLLGPVEVPRHSVGESTAHTTHQTGVFNLSLTNLKTEIRNQMSSLGLRRANSDEASLVNLATEPSQSDPPSAAKRPTSLNTAPSSGNQEPGQSESSPATEGNRTAYGSIKAGFIKKFSRTSGADIPSPTTVWFENQPSQDYECAHCRKLHSELNSVQEELELVENEACASQEVITMLHKQLTATQMEHSTNDIFLQSKTDKDKLLILNRKDKQLIQLEQLLQEMREDRDNVMDQLRAKEREVDQLKEQTSMCMEMIAAKDQVVMSLTLKLHDLEQKEPIRLTTTPKGTIQSRPVDGPQGRNSTSFTRQTTNIPSVDQAAFDRLKDACQAFETQNKFLNTEILELNTIRENDLLRERMMFEKYSELEAQYYRTQSKYLLLLDQMKTPKRGSDYSVAETDDELISRLIEEAIESDTNDVQQPTNKAVNNGGYDRFGFMQQLEQSGEEASTLASKAAVAKRKSEEIESLRSNRGVSVSIKWENYLVQHGDGELTKTLELKSLVRQGIPHEYRHRVWKAMVEWRVKRDKELTGPGYYDKLLKSEKFKMNPATKQIELDLLRTLPTNKNFDNIESKGIPCLRRVLKAYSVHNPAIGYCQGLNRVAAISLLFLDEEDAFWCLVAIVECIMPADYYSKTLIGSQTDQRVFKDLLSEKLPRLNTHLDNFGIDLSLISFNWFITVFCDNVPPETMVRIWDTLLYEGNKVLFRFALAFLKSCEAELLALHDYILIFNFLRKMACKMTDVHRLSEIAFCELNPFPRRHINAKRVFHRAHIKQQLEELDRMRDEYVPKRKQSAEGVISDDDEDYDTVEALGGKS</sequence>
<feature type="domain" description="Rab-GAP TBC" evidence="6">
    <location>
        <begin position="772"/>
        <end position="966"/>
    </location>
</feature>
<feature type="compositionally biased region" description="Polar residues" evidence="4">
    <location>
        <begin position="40"/>
        <end position="53"/>
    </location>
</feature>
<dbReference type="FunFam" id="2.30.29.30:FF:000248">
    <property type="entry name" value="TBC1 domain family member 2A isoform X1"/>
    <property type="match status" value="1"/>
</dbReference>
<feature type="region of interest" description="Disordered" evidence="4">
    <location>
        <begin position="76"/>
        <end position="104"/>
    </location>
</feature>
<evidence type="ECO:0000259" key="6">
    <source>
        <dbReference type="PROSITE" id="PS50086"/>
    </source>
</evidence>
<dbReference type="SMART" id="SM00233">
    <property type="entry name" value="PH"/>
    <property type="match status" value="1"/>
</dbReference>
<dbReference type="GeneID" id="119725768"/>
<dbReference type="InterPro" id="IPR000195">
    <property type="entry name" value="Rab-GAP-TBC_dom"/>
</dbReference>
<evidence type="ECO:0000256" key="3">
    <source>
        <dbReference type="SAM" id="Coils"/>
    </source>
</evidence>
<dbReference type="PROSITE" id="PS50086">
    <property type="entry name" value="TBC_RABGAP"/>
    <property type="match status" value="1"/>
</dbReference>